<evidence type="ECO:0000313" key="7">
    <source>
        <dbReference type="EMBL" id="QQD24043.1"/>
    </source>
</evidence>
<dbReference type="Pfam" id="PF03446">
    <property type="entry name" value="NAD_binding_2"/>
    <property type="match status" value="1"/>
</dbReference>
<dbReference type="PROSITE" id="PS00895">
    <property type="entry name" value="3_HYDROXYISOBUT_DH"/>
    <property type="match status" value="1"/>
</dbReference>
<dbReference type="Proteomes" id="UP000596074">
    <property type="component" value="Chromosome"/>
</dbReference>
<dbReference type="Gene3D" id="1.10.1040.10">
    <property type="entry name" value="N-(1-d-carboxylethyl)-l-norvaline Dehydrogenase, domain 2"/>
    <property type="match status" value="1"/>
</dbReference>
<feature type="domain" description="3-hydroxyisobutyrate dehydrogenase-like NAD-binding" evidence="6">
    <location>
        <begin position="164"/>
        <end position="281"/>
    </location>
</feature>
<dbReference type="EMBL" id="CP046056">
    <property type="protein sequence ID" value="QQD24043.1"/>
    <property type="molecule type" value="Genomic_DNA"/>
</dbReference>
<dbReference type="Gene3D" id="3.40.50.720">
    <property type="entry name" value="NAD(P)-binding Rossmann-like Domain"/>
    <property type="match status" value="1"/>
</dbReference>
<organism evidence="7 8">
    <name type="scientific">Venatoribacter cucullus</name>
    <dbReference type="NCBI Taxonomy" id="2661630"/>
    <lineage>
        <taxon>Bacteria</taxon>
        <taxon>Pseudomonadati</taxon>
        <taxon>Pseudomonadota</taxon>
        <taxon>Gammaproteobacteria</taxon>
        <taxon>Oceanospirillales</taxon>
        <taxon>Oceanospirillaceae</taxon>
        <taxon>Venatoribacter</taxon>
    </lineage>
</organism>
<dbReference type="InterPro" id="IPR036291">
    <property type="entry name" value="NAD(P)-bd_dom_sf"/>
</dbReference>
<dbReference type="Pfam" id="PF14833">
    <property type="entry name" value="NAD_binding_11"/>
    <property type="match status" value="1"/>
</dbReference>
<evidence type="ECO:0000256" key="2">
    <source>
        <dbReference type="ARBA" id="ARBA00023002"/>
    </source>
</evidence>
<dbReference type="GO" id="GO:0051287">
    <property type="term" value="F:NAD binding"/>
    <property type="evidence" value="ECO:0007669"/>
    <property type="project" value="InterPro"/>
</dbReference>
<dbReference type="InterPro" id="IPR002204">
    <property type="entry name" value="3-OH-isobutyrate_DH-rel_CS"/>
</dbReference>
<dbReference type="InterPro" id="IPR015815">
    <property type="entry name" value="HIBADH-related"/>
</dbReference>
<dbReference type="SUPFAM" id="SSF48179">
    <property type="entry name" value="6-phosphogluconate dehydrogenase C-terminal domain-like"/>
    <property type="match status" value="1"/>
</dbReference>
<dbReference type="GO" id="GO:0016054">
    <property type="term" value="P:organic acid catabolic process"/>
    <property type="evidence" value="ECO:0007669"/>
    <property type="project" value="UniProtKB-ARBA"/>
</dbReference>
<dbReference type="SUPFAM" id="SSF51735">
    <property type="entry name" value="NAD(P)-binding Rossmann-fold domains"/>
    <property type="match status" value="1"/>
</dbReference>
<dbReference type="InterPro" id="IPR006115">
    <property type="entry name" value="6PGDH_NADP-bd"/>
</dbReference>
<dbReference type="PANTHER" id="PTHR43060:SF15">
    <property type="entry name" value="3-HYDROXYISOBUTYRATE DEHYDROGENASE-LIKE 1, MITOCHONDRIAL-RELATED"/>
    <property type="match status" value="1"/>
</dbReference>
<dbReference type="GO" id="GO:0016491">
    <property type="term" value="F:oxidoreductase activity"/>
    <property type="evidence" value="ECO:0007669"/>
    <property type="project" value="UniProtKB-KW"/>
</dbReference>
<evidence type="ECO:0000256" key="3">
    <source>
        <dbReference type="ARBA" id="ARBA00023027"/>
    </source>
</evidence>
<name>A0A9X7YNF8_9GAMM</name>
<dbReference type="KEGG" id="vcw:GJQ55_05905"/>
<dbReference type="InterPro" id="IPR013328">
    <property type="entry name" value="6PGD_dom2"/>
</dbReference>
<proteinExistence type="inferred from homology"/>
<dbReference type="InterPro" id="IPR029154">
    <property type="entry name" value="HIBADH-like_NADP-bd"/>
</dbReference>
<dbReference type="RefSeq" id="WP_228346598.1">
    <property type="nucleotide sequence ID" value="NZ_CP046056.1"/>
</dbReference>
<dbReference type="PANTHER" id="PTHR43060">
    <property type="entry name" value="3-HYDROXYISOBUTYRATE DEHYDROGENASE-LIKE 1, MITOCHONDRIAL-RELATED"/>
    <property type="match status" value="1"/>
</dbReference>
<comment type="similarity">
    <text evidence="1">Belongs to the HIBADH-related family.</text>
</comment>
<evidence type="ECO:0000313" key="8">
    <source>
        <dbReference type="Proteomes" id="UP000596074"/>
    </source>
</evidence>
<dbReference type="InterPro" id="IPR008927">
    <property type="entry name" value="6-PGluconate_DH-like_C_sf"/>
</dbReference>
<evidence type="ECO:0000256" key="4">
    <source>
        <dbReference type="PIRSR" id="PIRSR000103-1"/>
    </source>
</evidence>
<dbReference type="AlphaFoldDB" id="A0A9X7YNF8"/>
<evidence type="ECO:0000259" key="6">
    <source>
        <dbReference type="Pfam" id="PF14833"/>
    </source>
</evidence>
<reference evidence="7 8" key="1">
    <citation type="submission" date="2019-11" db="EMBL/GenBank/DDBJ databases">
        <title>Venatorbacter sp. nov. a predator of Campylobacter and other Gram-negative bacteria.</title>
        <authorList>
            <person name="Saeedi A."/>
            <person name="Cummings N.J."/>
            <person name="Connerton I.F."/>
            <person name="Connerton P.L."/>
        </authorList>
    </citation>
    <scope>NUCLEOTIDE SEQUENCE [LARGE SCALE GENOMIC DNA]</scope>
    <source>
        <strain evidence="7">XL5</strain>
    </source>
</reference>
<dbReference type="PIRSF" id="PIRSF000103">
    <property type="entry name" value="HIBADH"/>
    <property type="match status" value="1"/>
</dbReference>
<protein>
    <submittedName>
        <fullName evidence="7">NAD-binding protein</fullName>
    </submittedName>
</protein>
<evidence type="ECO:0000259" key="5">
    <source>
        <dbReference type="Pfam" id="PF03446"/>
    </source>
</evidence>
<keyword evidence="8" id="KW-1185">Reference proteome</keyword>
<feature type="active site" evidence="4">
    <location>
        <position position="170"/>
    </location>
</feature>
<keyword evidence="3" id="KW-0520">NAD</keyword>
<gene>
    <name evidence="7" type="ORF">GJQ55_05905</name>
</gene>
<accession>A0A9X7YNF8</accession>
<feature type="domain" description="6-phosphogluconate dehydrogenase NADP-binding" evidence="5">
    <location>
        <begin position="3"/>
        <end position="149"/>
    </location>
</feature>
<sequence length="289" mass="31061">MATIAFLGLGNMGYPMAGHLANSGHQLRVFNRTHNKAQRWAEEFPGTACTTPATTTHNADAVILCVGRDADVRELLNDQLLAQLQPGTLLIDHTTTSARLAEELAARCAEQGLRFADVPVSGGQQGAINGQLSLMAGCAAADYDDIVRITAPYTRLIERLGNPGCGQKAKMVNQICVAGLIQALAEGLQFARNAGLDAEQVMKVIGQGAASSWQLQNRHQTMLNGEFDHGFAVDWMRKDLQICLQEALHNGSSLPVTALVDQFYGELQQQGAGKLDTSALLLRLPKSSR</sequence>
<dbReference type="GO" id="GO:0050661">
    <property type="term" value="F:NADP binding"/>
    <property type="evidence" value="ECO:0007669"/>
    <property type="project" value="InterPro"/>
</dbReference>
<evidence type="ECO:0000256" key="1">
    <source>
        <dbReference type="ARBA" id="ARBA00009080"/>
    </source>
</evidence>
<keyword evidence="2" id="KW-0560">Oxidoreductase</keyword>